<dbReference type="RefSeq" id="YP_006988240.1">
    <property type="nucleotide sequence ID" value="NC_019406.1"/>
</dbReference>
<sequence length="126" mass="14550">MAYRGKYPERVKSCVEIGPNDHMLKGPLALMLLNDGRRFHIRTRNKYHAGYAICGEEFAQIKRGGWYDIEPAPEEPKPARKPRLYFEYYGVTVWRNTSPGFALRWSGGGYAADTQEGIRRLIREGR</sequence>
<name>K4JS20_9CAUD</name>
<protein>
    <submittedName>
        <fullName evidence="1">Uncharacterized protein</fullName>
    </submittedName>
</protein>
<proteinExistence type="predicted"/>
<dbReference type="EMBL" id="JX100810">
    <property type="protein sequence ID" value="AFU87876.1"/>
    <property type="molecule type" value="Genomic_DNA"/>
</dbReference>
<organism evidence="1 2">
    <name type="scientific">Caulobacter phage CcrColossus</name>
    <dbReference type="NCBI Taxonomy" id="1211640"/>
    <lineage>
        <taxon>Viruses</taxon>
        <taxon>Duplodnaviria</taxon>
        <taxon>Heunggongvirae</taxon>
        <taxon>Uroviricota</taxon>
        <taxon>Caudoviricetes</taxon>
        <taxon>Jeanschmidtviridae</taxon>
        <taxon>Colossusvirus</taxon>
        <taxon>Colossusvirus colossus</taxon>
    </lineage>
</organism>
<reference evidence="1 2" key="1">
    <citation type="journal article" date="2012" name="BMC Genomics">
        <title>The Caulobacter crescentus phage phiCbK: genomics of a canonical phage.</title>
        <authorList>
            <person name="Gill J.J."/>
            <person name="Berry J.D."/>
            <person name="Russell W.K."/>
            <person name="Lessor L."/>
            <person name="Escobar Garcia D.A."/>
            <person name="Hernandez D."/>
            <person name="Kane A."/>
            <person name="Keene J."/>
            <person name="Maddox M."/>
            <person name="Martin R."/>
            <person name="Mohan S."/>
            <person name="Thorn A.M."/>
            <person name="Russell D.H."/>
            <person name="Young R."/>
        </authorList>
    </citation>
    <scope>NUCLEOTIDE SEQUENCE [LARGE SCALE GENOMIC DNA]</scope>
</reference>
<dbReference type="Proteomes" id="UP000000463">
    <property type="component" value="Segment"/>
</dbReference>
<dbReference type="GeneID" id="13994935"/>
<dbReference type="KEGG" id="vg:13994935"/>
<gene>
    <name evidence="1" type="ORF">CcrColossus_gp006</name>
</gene>
<accession>K4JS20</accession>
<keyword evidence="2" id="KW-1185">Reference proteome</keyword>
<evidence type="ECO:0000313" key="1">
    <source>
        <dbReference type="EMBL" id="AFU87876.1"/>
    </source>
</evidence>
<evidence type="ECO:0000313" key="2">
    <source>
        <dbReference type="Proteomes" id="UP000000463"/>
    </source>
</evidence>